<organism evidence="1 2">
    <name type="scientific">Paenibacillus alvei</name>
    <name type="common">Bacillus alvei</name>
    <dbReference type="NCBI Taxonomy" id="44250"/>
    <lineage>
        <taxon>Bacteria</taxon>
        <taxon>Bacillati</taxon>
        <taxon>Bacillota</taxon>
        <taxon>Bacilli</taxon>
        <taxon>Bacillales</taxon>
        <taxon>Paenibacillaceae</taxon>
        <taxon>Paenibacillus</taxon>
    </lineage>
</organism>
<protein>
    <submittedName>
        <fullName evidence="1">Uncharacterized protein</fullName>
    </submittedName>
</protein>
<reference evidence="1 2" key="1">
    <citation type="submission" date="2022-05" db="EMBL/GenBank/DDBJ databases">
        <title>Genome Sequencing of Bee-Associated Microbes.</title>
        <authorList>
            <person name="Dunlap C."/>
        </authorList>
    </citation>
    <scope>NUCLEOTIDE SEQUENCE [LARGE SCALE GENOMIC DNA]</scope>
    <source>
        <strain evidence="1 2">NRRL B-04010</strain>
    </source>
</reference>
<name>A0ABT4H7V9_PAEAL</name>
<dbReference type="RefSeq" id="WP_163978703.1">
    <property type="nucleotide sequence ID" value="NZ_JAKOBS010000035.1"/>
</dbReference>
<evidence type="ECO:0000313" key="2">
    <source>
        <dbReference type="Proteomes" id="UP001527181"/>
    </source>
</evidence>
<proteinExistence type="predicted"/>
<dbReference type="EMBL" id="JAMDNP010000165">
    <property type="protein sequence ID" value="MCY9765071.1"/>
    <property type="molecule type" value="Genomic_DNA"/>
</dbReference>
<sequence>MNMFKEMIAKDNLNVFINFSEFGEEKSIDGDAVLVVVDSDLINERPRLVSPGEDIYANGVFRSTITFFVGKEELGYVPEEGQPIRFGDVGQNDYPYFVSNVSESMGILEITIEANRT</sequence>
<comment type="caution">
    <text evidence="1">The sequence shown here is derived from an EMBL/GenBank/DDBJ whole genome shotgun (WGS) entry which is preliminary data.</text>
</comment>
<gene>
    <name evidence="1" type="ORF">M5X12_31745</name>
</gene>
<keyword evidence="2" id="KW-1185">Reference proteome</keyword>
<evidence type="ECO:0000313" key="1">
    <source>
        <dbReference type="EMBL" id="MCY9765071.1"/>
    </source>
</evidence>
<dbReference type="Proteomes" id="UP001527181">
    <property type="component" value="Unassembled WGS sequence"/>
</dbReference>
<accession>A0ABT4H7V9</accession>